<protein>
    <submittedName>
        <fullName evidence="1">Uncharacterized protein</fullName>
    </submittedName>
</protein>
<dbReference type="AlphaFoldDB" id="U1UTY8"/>
<evidence type="ECO:0000313" key="2">
    <source>
        <dbReference type="Proteomes" id="UP000016504"/>
    </source>
</evidence>
<proteinExistence type="predicted"/>
<evidence type="ECO:0000313" key="1">
    <source>
        <dbReference type="EMBL" id="ERH59773.1"/>
    </source>
</evidence>
<dbReference type="Proteomes" id="UP000016504">
    <property type="component" value="Unassembled WGS sequence"/>
</dbReference>
<reference evidence="1 2" key="1">
    <citation type="submission" date="2013-08" db="EMBL/GenBank/DDBJ databases">
        <title>Biodegradation of aromatic compounds in biofilm forming Pseudomonas isolated from sewage sludge.</title>
        <authorList>
            <person name="Qureshi A."/>
            <person name="Ghosh S."/>
            <person name="Khardenavis A.A."/>
            <person name="Kapley A."/>
            <person name="Purohit H.J."/>
        </authorList>
    </citation>
    <scope>NUCLEOTIDE SEQUENCE [LARGE SCALE GENOMIC DNA]</scope>
    <source>
        <strain evidence="1 2">EGD-AQ6</strain>
    </source>
</reference>
<name>U1UTY8_9PSED</name>
<accession>U1UTY8</accession>
<organism evidence="1 2">
    <name type="scientific">Pseudomonas simiae</name>
    <dbReference type="NCBI Taxonomy" id="321846"/>
    <lineage>
        <taxon>Bacteria</taxon>
        <taxon>Pseudomonadati</taxon>
        <taxon>Pseudomonadota</taxon>
        <taxon>Gammaproteobacteria</taxon>
        <taxon>Pseudomonadales</taxon>
        <taxon>Pseudomonadaceae</taxon>
        <taxon>Pseudomonas</taxon>
    </lineage>
</organism>
<gene>
    <name evidence="1" type="ORF">O204_22490</name>
</gene>
<dbReference type="EMBL" id="AVQG01000009">
    <property type="protein sequence ID" value="ERH59773.1"/>
    <property type="molecule type" value="Genomic_DNA"/>
</dbReference>
<comment type="caution">
    <text evidence="1">The sequence shown here is derived from an EMBL/GenBank/DDBJ whole genome shotgun (WGS) entry which is preliminary data.</text>
</comment>
<sequence length="64" mass="7383">MARWAASKEIEFAALYTEIRKNSACGYVSNIGLIKLNFRMVQFVSLLRFWGYFNGAQNIIPCLF</sequence>